<dbReference type="InterPro" id="IPR021995">
    <property type="entry name" value="DUF3593"/>
</dbReference>
<keyword evidence="1" id="KW-0812">Transmembrane</keyword>
<evidence type="ECO:0000313" key="2">
    <source>
        <dbReference type="EMBL" id="CAD8661213.1"/>
    </source>
</evidence>
<dbReference type="Pfam" id="PF12159">
    <property type="entry name" value="DUF3593"/>
    <property type="match status" value="1"/>
</dbReference>
<protein>
    <submittedName>
        <fullName evidence="2">Uncharacterized protein</fullName>
    </submittedName>
</protein>
<reference evidence="2" key="1">
    <citation type="submission" date="2021-01" db="EMBL/GenBank/DDBJ databases">
        <authorList>
            <person name="Corre E."/>
            <person name="Pelletier E."/>
            <person name="Niang G."/>
            <person name="Scheremetjew M."/>
            <person name="Finn R."/>
            <person name="Kale V."/>
            <person name="Holt S."/>
            <person name="Cochrane G."/>
            <person name="Meng A."/>
            <person name="Brown T."/>
            <person name="Cohen L."/>
        </authorList>
    </citation>
    <scope>NUCLEOTIDE SEQUENCE</scope>
    <source>
        <strain evidence="2">CCMP722</strain>
    </source>
</reference>
<dbReference type="InterPro" id="IPR019634">
    <property type="entry name" value="Uncharacterised_Ycf49"/>
</dbReference>
<keyword evidence="1" id="KW-1133">Transmembrane helix</keyword>
<feature type="transmembrane region" description="Helical" evidence="1">
    <location>
        <begin position="160"/>
        <end position="179"/>
    </location>
</feature>
<feature type="transmembrane region" description="Helical" evidence="1">
    <location>
        <begin position="475"/>
        <end position="501"/>
    </location>
</feature>
<evidence type="ECO:0000256" key="1">
    <source>
        <dbReference type="SAM" id="Phobius"/>
    </source>
</evidence>
<feature type="transmembrane region" description="Helical" evidence="1">
    <location>
        <begin position="95"/>
        <end position="116"/>
    </location>
</feature>
<dbReference type="EMBL" id="HBFA01012944">
    <property type="protein sequence ID" value="CAD8661213.1"/>
    <property type="molecule type" value="Transcribed_RNA"/>
</dbReference>
<gene>
    <name evidence="2" type="ORF">POBO1169_LOCUS6745</name>
</gene>
<dbReference type="PANTHER" id="PTHR33833">
    <property type="entry name" value="NUCLEOLAR-LIKE PROTEIN-RELATED"/>
    <property type="match status" value="1"/>
</dbReference>
<feature type="transmembrane region" description="Helical" evidence="1">
    <location>
        <begin position="200"/>
        <end position="219"/>
    </location>
</feature>
<feature type="transmembrane region" description="Helical" evidence="1">
    <location>
        <begin position="430"/>
        <end position="455"/>
    </location>
</feature>
<accession>A0A7S0QUT8</accession>
<organism evidence="2">
    <name type="scientific">Pyramimonas obovata</name>
    <dbReference type="NCBI Taxonomy" id="1411642"/>
    <lineage>
        <taxon>Eukaryota</taxon>
        <taxon>Viridiplantae</taxon>
        <taxon>Chlorophyta</taxon>
        <taxon>Pyramimonadophyceae</taxon>
        <taxon>Pyramimonadales</taxon>
        <taxon>Pyramimonadaceae</taxon>
        <taxon>Pyramimonas</taxon>
        <taxon>Pyramimonas incertae sedis</taxon>
    </lineage>
</organism>
<dbReference type="Pfam" id="PF10693">
    <property type="entry name" value="DUF2499"/>
    <property type="match status" value="1"/>
</dbReference>
<name>A0A7S0QUT8_9CHLO</name>
<sequence>MAGACAIRFQVVANFSGVNRTRQTSNARVPLYFHRCNRAGIPHDRVNTRSLPSIIRPSLTVGLRAKKCTKNGGRRALSVRSGFDANTAWSVTGAAIAPTLFQASLLPYLGFLYFVGRPEAKTPPLANVGFRFLLCFVAATIPAGVIAKNQYGDILANVDIMHGSAESLLTVTNILILLGMRQGLRQLQKPDGESDASSGIMLWAATALGIAGLLGAHVTGFDTAAVATLGMEPTNALSWPTWAVHVSSVTEWALAMQLIWLYADAVNIPQWKGLTWAMVPSLASGLSACTFHLFYNPSELTPLVTLQSGLTLLGNTTLCLAALRISQASASPALEPPLPAAAAPAEAEADSDSDAAFVLKLLLLSAGGGALVKAGSVAAGLPDAQPSLALAAAIILTATAASCSPWLVGQGDEGEEGGFDKVEMMANIKSFGVAGTLSYVITELVFWALALPGAIFGYHYTTGEWLSLQTDRAQIAGIAAAFVTGVRFLVPVRMGVALALIPTCDRLLVQPFLGTKGEEEGGGEQ</sequence>
<dbReference type="PANTHER" id="PTHR33833:SF3">
    <property type="entry name" value="YCF49-LIKE PROTEIN"/>
    <property type="match status" value="1"/>
</dbReference>
<feature type="transmembrane region" description="Helical" evidence="1">
    <location>
        <begin position="128"/>
        <end position="148"/>
    </location>
</feature>
<proteinExistence type="predicted"/>
<keyword evidence="1" id="KW-0472">Membrane</keyword>
<dbReference type="AlphaFoldDB" id="A0A7S0QUT8"/>